<evidence type="ECO:0000313" key="1">
    <source>
        <dbReference type="EMBL" id="GAH13675.1"/>
    </source>
</evidence>
<reference evidence="1" key="1">
    <citation type="journal article" date="2014" name="Front. Microbiol.">
        <title>High frequency of phylogenetically diverse reductive dehalogenase-homologous genes in deep subseafloor sedimentary metagenomes.</title>
        <authorList>
            <person name="Kawai M."/>
            <person name="Futagami T."/>
            <person name="Toyoda A."/>
            <person name="Takaki Y."/>
            <person name="Nishi S."/>
            <person name="Hori S."/>
            <person name="Arai W."/>
            <person name="Tsubouchi T."/>
            <person name="Morono Y."/>
            <person name="Uchiyama I."/>
            <person name="Ito T."/>
            <person name="Fujiyama A."/>
            <person name="Inagaki F."/>
            <person name="Takami H."/>
        </authorList>
    </citation>
    <scope>NUCLEOTIDE SEQUENCE</scope>
    <source>
        <strain evidence="1">Expedition CK06-06</strain>
    </source>
</reference>
<dbReference type="AlphaFoldDB" id="X1DZR2"/>
<feature type="non-terminal residue" evidence="1">
    <location>
        <position position="32"/>
    </location>
</feature>
<accession>X1DZR2</accession>
<protein>
    <submittedName>
        <fullName evidence="1">Uncharacterized protein</fullName>
    </submittedName>
</protein>
<dbReference type="EMBL" id="BART01032690">
    <property type="protein sequence ID" value="GAH13675.1"/>
    <property type="molecule type" value="Genomic_DNA"/>
</dbReference>
<name>X1DZR2_9ZZZZ</name>
<proteinExistence type="predicted"/>
<gene>
    <name evidence="1" type="ORF">S01H4_56423</name>
</gene>
<organism evidence="1">
    <name type="scientific">marine sediment metagenome</name>
    <dbReference type="NCBI Taxonomy" id="412755"/>
    <lineage>
        <taxon>unclassified sequences</taxon>
        <taxon>metagenomes</taxon>
        <taxon>ecological metagenomes</taxon>
    </lineage>
</organism>
<sequence>MKCEQLGFKNYEKFINEILDTTHTAITKKKYI</sequence>
<comment type="caution">
    <text evidence="1">The sequence shown here is derived from an EMBL/GenBank/DDBJ whole genome shotgun (WGS) entry which is preliminary data.</text>
</comment>